<feature type="compositionally biased region" description="Low complexity" evidence="1">
    <location>
        <begin position="153"/>
        <end position="165"/>
    </location>
</feature>
<evidence type="ECO:0000313" key="3">
    <source>
        <dbReference type="Proteomes" id="UP001166286"/>
    </source>
</evidence>
<reference evidence="2" key="1">
    <citation type="submission" date="2023-03" db="EMBL/GenBank/DDBJ databases">
        <title>Complete genome of Cladonia borealis.</title>
        <authorList>
            <person name="Park H."/>
        </authorList>
    </citation>
    <scope>NUCLEOTIDE SEQUENCE</scope>
    <source>
        <strain evidence="2">ANT050790</strain>
    </source>
</reference>
<protein>
    <submittedName>
        <fullName evidence="2">Uncharacterized protein</fullName>
    </submittedName>
</protein>
<feature type="compositionally biased region" description="Polar residues" evidence="1">
    <location>
        <begin position="254"/>
        <end position="286"/>
    </location>
</feature>
<dbReference type="Proteomes" id="UP001166286">
    <property type="component" value="Unassembled WGS sequence"/>
</dbReference>
<sequence length="286" mass="28846">MDMQGTPLSSKDQGHTGTKVTSDPERYTNPTTEGAGAVASDSLAAESARSGGKFGENRDSQPLKQSGSSSTFNNTDTSNATSLAPAPDADEREAKAAWSESADDAKGTAGLKYPEGAGGQPNFPGQHNKDGYVGGPTSAKVDTGSSGSGGPSGSSNSTDSNNSTGSSGGQKMSGSDSKSGPTENTYKGEGNDNVDAAPGYIASVVSNPGQTGKPKGKNITEGGFDEGDDKNASFNAEIGSEDDPGRLAEGGMQRMTQSSSGSTAPRQAMGQSDNSQYDVLDTDQSL</sequence>
<evidence type="ECO:0000313" key="2">
    <source>
        <dbReference type="EMBL" id="KAK0515825.1"/>
    </source>
</evidence>
<feature type="region of interest" description="Disordered" evidence="1">
    <location>
        <begin position="1"/>
        <end position="286"/>
    </location>
</feature>
<accession>A0AA39R8P9</accession>
<feature type="compositionally biased region" description="Polar residues" evidence="1">
    <location>
        <begin position="170"/>
        <end position="185"/>
    </location>
</feature>
<organism evidence="2 3">
    <name type="scientific">Cladonia borealis</name>
    <dbReference type="NCBI Taxonomy" id="184061"/>
    <lineage>
        <taxon>Eukaryota</taxon>
        <taxon>Fungi</taxon>
        <taxon>Dikarya</taxon>
        <taxon>Ascomycota</taxon>
        <taxon>Pezizomycotina</taxon>
        <taxon>Lecanoromycetes</taxon>
        <taxon>OSLEUM clade</taxon>
        <taxon>Lecanoromycetidae</taxon>
        <taxon>Lecanorales</taxon>
        <taxon>Lecanorineae</taxon>
        <taxon>Cladoniaceae</taxon>
        <taxon>Cladonia</taxon>
    </lineage>
</organism>
<evidence type="ECO:0000256" key="1">
    <source>
        <dbReference type="SAM" id="MobiDB-lite"/>
    </source>
</evidence>
<comment type="caution">
    <text evidence="2">The sequence shown here is derived from an EMBL/GenBank/DDBJ whole genome shotgun (WGS) entry which is preliminary data.</text>
</comment>
<dbReference type="AlphaFoldDB" id="A0AA39R8P9"/>
<feature type="compositionally biased region" description="Polar residues" evidence="1">
    <location>
        <begin position="1"/>
        <end position="21"/>
    </location>
</feature>
<name>A0AA39R8P9_9LECA</name>
<keyword evidence="3" id="KW-1185">Reference proteome</keyword>
<proteinExistence type="predicted"/>
<feature type="compositionally biased region" description="Low complexity" evidence="1">
    <location>
        <begin position="66"/>
        <end position="82"/>
    </location>
</feature>
<gene>
    <name evidence="2" type="ORF">JMJ35_001859</name>
</gene>
<dbReference type="EMBL" id="JAFEKC020000003">
    <property type="protein sequence ID" value="KAK0515825.1"/>
    <property type="molecule type" value="Genomic_DNA"/>
</dbReference>